<dbReference type="STRING" id="395963.Bind_1423"/>
<proteinExistence type="predicted"/>
<feature type="domain" description="RelA/SpoT" evidence="1">
    <location>
        <begin position="71"/>
        <end position="212"/>
    </location>
</feature>
<dbReference type="eggNOG" id="COG2357">
    <property type="taxonomic scope" value="Bacteria"/>
</dbReference>
<evidence type="ECO:0000313" key="3">
    <source>
        <dbReference type="Proteomes" id="UP000001695"/>
    </source>
</evidence>
<dbReference type="KEGG" id="bid:Bind_1423"/>
<dbReference type="InterPro" id="IPR043519">
    <property type="entry name" value="NT_sf"/>
</dbReference>
<dbReference type="HOGENOM" id="CLU_049162_1_1_5"/>
<dbReference type="AlphaFoldDB" id="B2IKM4"/>
<sequence length="242" mass="27875">MTDACAHEEIATEETVAEPVIIDEKAIEDTLARYDRVRHDLGIFMEGVVKYIGVHPDLIVNGHQIVHSFKSRLKDREHLRAKILRKAELGREINAQNLFTKVTDLAGVRILHLFQENFAEIDAIIRRKVTEDGDWIFDERPKAYTWDPEAVTFFQRFDLDVSEKTTSYTSVHYLVRPRTDSPLCCEIQVRTLFEEIWGEVDHQINYPVPTDNVALYEQIKVLSKIVGAGSRLLDSLKRVQNG</sequence>
<dbReference type="Gene3D" id="3.30.460.10">
    <property type="entry name" value="Beta Polymerase, domain 2"/>
    <property type="match status" value="1"/>
</dbReference>
<dbReference type="SUPFAM" id="SSF81301">
    <property type="entry name" value="Nucleotidyltransferase"/>
    <property type="match status" value="1"/>
</dbReference>
<dbReference type="OrthoDB" id="9801824at2"/>
<dbReference type="PANTHER" id="PTHR41773:SF1">
    <property type="entry name" value="RELA_SPOT DOMAIN-CONTAINING PROTEIN"/>
    <property type="match status" value="1"/>
</dbReference>
<protein>
    <submittedName>
        <fullName evidence="2">RelA/SpoT domain protein</fullName>
    </submittedName>
</protein>
<dbReference type="Pfam" id="PF04607">
    <property type="entry name" value="RelA_SpoT"/>
    <property type="match status" value="1"/>
</dbReference>
<dbReference type="GO" id="GO:0015969">
    <property type="term" value="P:guanosine tetraphosphate metabolic process"/>
    <property type="evidence" value="ECO:0007669"/>
    <property type="project" value="InterPro"/>
</dbReference>
<dbReference type="CDD" id="cd05399">
    <property type="entry name" value="NT_Rel-Spo_like"/>
    <property type="match status" value="1"/>
</dbReference>
<reference evidence="3" key="1">
    <citation type="submission" date="2008-03" db="EMBL/GenBank/DDBJ databases">
        <title>Complete sequence of chromosome of Beijerinckia indica subsp. indica ATCC 9039.</title>
        <authorList>
            <consortium name="US DOE Joint Genome Institute"/>
            <person name="Copeland A."/>
            <person name="Lucas S."/>
            <person name="Lapidus A."/>
            <person name="Glavina del Rio T."/>
            <person name="Dalin E."/>
            <person name="Tice H."/>
            <person name="Bruce D."/>
            <person name="Goodwin L."/>
            <person name="Pitluck S."/>
            <person name="LaButti K."/>
            <person name="Schmutz J."/>
            <person name="Larimer F."/>
            <person name="Land M."/>
            <person name="Hauser L."/>
            <person name="Kyrpides N."/>
            <person name="Mikhailova N."/>
            <person name="Dunfield P.F."/>
            <person name="Dedysh S.N."/>
            <person name="Liesack W."/>
            <person name="Saw J.H."/>
            <person name="Alam M."/>
            <person name="Chen Y."/>
            <person name="Murrell J.C."/>
            <person name="Richardson P."/>
        </authorList>
    </citation>
    <scope>NUCLEOTIDE SEQUENCE [LARGE SCALE GENOMIC DNA]</scope>
    <source>
        <strain evidence="3">ATCC 9039 / DSM 1715 / NCIMB 8712</strain>
    </source>
</reference>
<name>B2IKM4_BEII9</name>
<evidence type="ECO:0000313" key="2">
    <source>
        <dbReference type="EMBL" id="ACB95063.1"/>
    </source>
</evidence>
<dbReference type="EMBL" id="CP001016">
    <property type="protein sequence ID" value="ACB95063.1"/>
    <property type="molecule type" value="Genomic_DNA"/>
</dbReference>
<dbReference type="SMART" id="SM00954">
    <property type="entry name" value="RelA_SpoT"/>
    <property type="match status" value="1"/>
</dbReference>
<organism evidence="2 3">
    <name type="scientific">Beijerinckia indica subsp. indica (strain ATCC 9039 / DSM 1715 / NCIMB 8712)</name>
    <dbReference type="NCBI Taxonomy" id="395963"/>
    <lineage>
        <taxon>Bacteria</taxon>
        <taxon>Pseudomonadati</taxon>
        <taxon>Pseudomonadota</taxon>
        <taxon>Alphaproteobacteria</taxon>
        <taxon>Hyphomicrobiales</taxon>
        <taxon>Beijerinckiaceae</taxon>
        <taxon>Beijerinckia</taxon>
    </lineage>
</organism>
<dbReference type="PANTHER" id="PTHR41773">
    <property type="entry name" value="GTP PYROPHOSPHATASE-RELATED"/>
    <property type="match status" value="1"/>
</dbReference>
<dbReference type="Proteomes" id="UP000001695">
    <property type="component" value="Chromosome"/>
</dbReference>
<reference evidence="2 3" key="2">
    <citation type="journal article" date="2010" name="J. Bacteriol.">
        <title>Complete genome sequence of Beijerinckia indica subsp. indica.</title>
        <authorList>
            <person name="Tamas I."/>
            <person name="Dedysh S.N."/>
            <person name="Liesack W."/>
            <person name="Stott M.B."/>
            <person name="Alam M."/>
            <person name="Murrell J.C."/>
            <person name="Dunfield P.F."/>
        </authorList>
    </citation>
    <scope>NUCLEOTIDE SEQUENCE [LARGE SCALE GENOMIC DNA]</scope>
    <source>
        <strain evidence="3">ATCC 9039 / DSM 1715 / NCIMB 8712</strain>
    </source>
</reference>
<evidence type="ECO:0000259" key="1">
    <source>
        <dbReference type="SMART" id="SM00954"/>
    </source>
</evidence>
<accession>B2IKM4</accession>
<keyword evidence="3" id="KW-1185">Reference proteome</keyword>
<gene>
    <name evidence="2" type="ordered locus">Bind_1423</name>
</gene>
<dbReference type="InterPro" id="IPR007685">
    <property type="entry name" value="RelA_SpoT"/>
</dbReference>